<dbReference type="Proteomes" id="UP000287651">
    <property type="component" value="Unassembled WGS sequence"/>
</dbReference>
<comment type="caution">
    <text evidence="1">The sequence shown here is derived from an EMBL/GenBank/DDBJ whole genome shotgun (WGS) entry which is preliminary data.</text>
</comment>
<organism evidence="1 2">
    <name type="scientific">Ensete ventricosum</name>
    <name type="common">Abyssinian banana</name>
    <name type="synonym">Musa ensete</name>
    <dbReference type="NCBI Taxonomy" id="4639"/>
    <lineage>
        <taxon>Eukaryota</taxon>
        <taxon>Viridiplantae</taxon>
        <taxon>Streptophyta</taxon>
        <taxon>Embryophyta</taxon>
        <taxon>Tracheophyta</taxon>
        <taxon>Spermatophyta</taxon>
        <taxon>Magnoliopsida</taxon>
        <taxon>Liliopsida</taxon>
        <taxon>Zingiberales</taxon>
        <taxon>Musaceae</taxon>
        <taxon>Ensete</taxon>
    </lineage>
</organism>
<protein>
    <submittedName>
        <fullName evidence="1">Uncharacterized protein</fullName>
    </submittedName>
</protein>
<proteinExistence type="predicted"/>
<evidence type="ECO:0000313" key="1">
    <source>
        <dbReference type="EMBL" id="RRT82852.1"/>
    </source>
</evidence>
<accession>A0A427B306</accession>
<dbReference type="AlphaFoldDB" id="A0A427B306"/>
<reference evidence="1 2" key="1">
    <citation type="journal article" date="2014" name="Agronomy (Basel)">
        <title>A Draft Genome Sequence for Ensete ventricosum, the Drought-Tolerant Tree Against Hunger.</title>
        <authorList>
            <person name="Harrison J."/>
            <person name="Moore K.A."/>
            <person name="Paszkiewicz K."/>
            <person name="Jones T."/>
            <person name="Grant M."/>
            <person name="Ambacheew D."/>
            <person name="Muzemil S."/>
            <person name="Studholme D.J."/>
        </authorList>
    </citation>
    <scope>NUCLEOTIDE SEQUENCE [LARGE SCALE GENOMIC DNA]</scope>
</reference>
<evidence type="ECO:0000313" key="2">
    <source>
        <dbReference type="Proteomes" id="UP000287651"/>
    </source>
</evidence>
<gene>
    <name evidence="1" type="ORF">B296_00003768</name>
</gene>
<dbReference type="EMBL" id="AMZH03000613">
    <property type="protein sequence ID" value="RRT82852.1"/>
    <property type="molecule type" value="Genomic_DNA"/>
</dbReference>
<feature type="non-terminal residue" evidence="1">
    <location>
        <position position="1"/>
    </location>
</feature>
<name>A0A427B306_ENSVE</name>
<sequence length="181" mass="19986">QSPPVLPKLRILLGWFCACHSRNAPSYHSLHPTPRPTVELTTPGGSLVLTGITPPPESQPMATQPPEEHPRLLAEPNHTPLGDALAKEFEANFLASALPKPTTVSLLGMRAIAGAHPSLIIQAFMIGIRPARLFWSLVERPPTTMPKMLQRADQYVATEALVAEMREDQNRHCLLFTILRR</sequence>